<reference evidence="1" key="1">
    <citation type="submission" date="2014-11" db="EMBL/GenBank/DDBJ databases">
        <authorList>
            <person name="Amaro Gonzalez C."/>
        </authorList>
    </citation>
    <scope>NUCLEOTIDE SEQUENCE</scope>
</reference>
<organism evidence="1">
    <name type="scientific">Anguilla anguilla</name>
    <name type="common">European freshwater eel</name>
    <name type="synonym">Muraena anguilla</name>
    <dbReference type="NCBI Taxonomy" id="7936"/>
    <lineage>
        <taxon>Eukaryota</taxon>
        <taxon>Metazoa</taxon>
        <taxon>Chordata</taxon>
        <taxon>Craniata</taxon>
        <taxon>Vertebrata</taxon>
        <taxon>Euteleostomi</taxon>
        <taxon>Actinopterygii</taxon>
        <taxon>Neopterygii</taxon>
        <taxon>Teleostei</taxon>
        <taxon>Anguilliformes</taxon>
        <taxon>Anguillidae</taxon>
        <taxon>Anguilla</taxon>
    </lineage>
</organism>
<dbReference type="EMBL" id="GBXM01094097">
    <property type="protein sequence ID" value="JAH14480.1"/>
    <property type="molecule type" value="Transcribed_RNA"/>
</dbReference>
<reference evidence="1" key="2">
    <citation type="journal article" date="2015" name="Fish Shellfish Immunol.">
        <title>Early steps in the European eel (Anguilla anguilla)-Vibrio vulnificus interaction in the gills: Role of the RtxA13 toxin.</title>
        <authorList>
            <person name="Callol A."/>
            <person name="Pajuelo D."/>
            <person name="Ebbesson L."/>
            <person name="Teles M."/>
            <person name="MacKenzie S."/>
            <person name="Amaro C."/>
        </authorList>
    </citation>
    <scope>NUCLEOTIDE SEQUENCE</scope>
</reference>
<proteinExistence type="predicted"/>
<accession>A0A0E9QDS4</accession>
<protein>
    <submittedName>
        <fullName evidence="1">Uncharacterized protein</fullName>
    </submittedName>
</protein>
<sequence>MTLRNRQSHLALWSLQSLCLCAVNMLDR</sequence>
<dbReference type="AlphaFoldDB" id="A0A0E9QDS4"/>
<evidence type="ECO:0000313" key="1">
    <source>
        <dbReference type="EMBL" id="JAH14480.1"/>
    </source>
</evidence>
<name>A0A0E9QDS4_ANGAN</name>